<comment type="caution">
    <text evidence="1">The sequence shown here is derived from an EMBL/GenBank/DDBJ whole genome shotgun (WGS) entry which is preliminary data.</text>
</comment>
<sequence length="121" mass="14223">MATAPRTGRVLLAWAVLLLVLCLMAQPSWQFKHLKHKKFIKALLAGAFLRKRVIPIPIPFHQENHHPQYVPVPQPIPYKVPVHTIHKHHHHTKHVHHYKHTRGRNTLVILDKQHQRKHGGW</sequence>
<protein>
    <submittedName>
        <fullName evidence="1">Uncharacterized protein</fullName>
    </submittedName>
</protein>
<gene>
    <name evidence="1" type="ORF">HPB47_023774</name>
</gene>
<proteinExistence type="predicted"/>
<reference evidence="1 2" key="1">
    <citation type="journal article" date="2020" name="Cell">
        <title>Large-Scale Comparative Analyses of Tick Genomes Elucidate Their Genetic Diversity and Vector Capacities.</title>
        <authorList>
            <consortium name="Tick Genome and Microbiome Consortium (TIGMIC)"/>
            <person name="Jia N."/>
            <person name="Wang J."/>
            <person name="Shi W."/>
            <person name="Du L."/>
            <person name="Sun Y."/>
            <person name="Zhan W."/>
            <person name="Jiang J.F."/>
            <person name="Wang Q."/>
            <person name="Zhang B."/>
            <person name="Ji P."/>
            <person name="Bell-Sakyi L."/>
            <person name="Cui X.M."/>
            <person name="Yuan T.T."/>
            <person name="Jiang B.G."/>
            <person name="Yang W.F."/>
            <person name="Lam T.T."/>
            <person name="Chang Q.C."/>
            <person name="Ding S.J."/>
            <person name="Wang X.J."/>
            <person name="Zhu J.G."/>
            <person name="Ruan X.D."/>
            <person name="Zhao L."/>
            <person name="Wei J.T."/>
            <person name="Ye R.Z."/>
            <person name="Que T.C."/>
            <person name="Du C.H."/>
            <person name="Zhou Y.H."/>
            <person name="Cheng J.X."/>
            <person name="Dai P.F."/>
            <person name="Guo W.B."/>
            <person name="Han X.H."/>
            <person name="Huang E.J."/>
            <person name="Li L.F."/>
            <person name="Wei W."/>
            <person name="Gao Y.C."/>
            <person name="Liu J.Z."/>
            <person name="Shao H.Z."/>
            <person name="Wang X."/>
            <person name="Wang C.C."/>
            <person name="Yang T.C."/>
            <person name="Huo Q.B."/>
            <person name="Li W."/>
            <person name="Chen H.Y."/>
            <person name="Chen S.E."/>
            <person name="Zhou L.G."/>
            <person name="Ni X.B."/>
            <person name="Tian J.H."/>
            <person name="Sheng Y."/>
            <person name="Liu T."/>
            <person name="Pan Y.S."/>
            <person name="Xia L.Y."/>
            <person name="Li J."/>
            <person name="Zhao F."/>
            <person name="Cao W.C."/>
        </authorList>
    </citation>
    <scope>NUCLEOTIDE SEQUENCE [LARGE SCALE GENOMIC DNA]</scope>
    <source>
        <strain evidence="1">Iper-2018</strain>
    </source>
</reference>
<evidence type="ECO:0000313" key="1">
    <source>
        <dbReference type="EMBL" id="KAG0429300.1"/>
    </source>
</evidence>
<evidence type="ECO:0000313" key="2">
    <source>
        <dbReference type="Proteomes" id="UP000805193"/>
    </source>
</evidence>
<dbReference type="Proteomes" id="UP000805193">
    <property type="component" value="Unassembled WGS sequence"/>
</dbReference>
<accession>A0AC60Q812</accession>
<name>A0AC60Q812_IXOPE</name>
<dbReference type="EMBL" id="JABSTQ010009421">
    <property type="protein sequence ID" value="KAG0429300.1"/>
    <property type="molecule type" value="Genomic_DNA"/>
</dbReference>
<keyword evidence="2" id="KW-1185">Reference proteome</keyword>
<organism evidence="1 2">
    <name type="scientific">Ixodes persulcatus</name>
    <name type="common">Taiga tick</name>
    <dbReference type="NCBI Taxonomy" id="34615"/>
    <lineage>
        <taxon>Eukaryota</taxon>
        <taxon>Metazoa</taxon>
        <taxon>Ecdysozoa</taxon>
        <taxon>Arthropoda</taxon>
        <taxon>Chelicerata</taxon>
        <taxon>Arachnida</taxon>
        <taxon>Acari</taxon>
        <taxon>Parasitiformes</taxon>
        <taxon>Ixodida</taxon>
        <taxon>Ixodoidea</taxon>
        <taxon>Ixodidae</taxon>
        <taxon>Ixodinae</taxon>
        <taxon>Ixodes</taxon>
    </lineage>
</organism>